<protein>
    <recommendedName>
        <fullName evidence="5">DUF2782 domain-containing protein</fullName>
    </recommendedName>
</protein>
<organism evidence="3 4">
    <name type="scientific">Polynucleobacter sphagniphilus</name>
    <dbReference type="NCBI Taxonomy" id="1743169"/>
    <lineage>
        <taxon>Bacteria</taxon>
        <taxon>Pseudomonadati</taxon>
        <taxon>Pseudomonadota</taxon>
        <taxon>Betaproteobacteria</taxon>
        <taxon>Burkholderiales</taxon>
        <taxon>Burkholderiaceae</taxon>
        <taxon>Polynucleobacter</taxon>
    </lineage>
</organism>
<feature type="chain" id="PRO_5041221971" description="DUF2782 domain-containing protein" evidence="2">
    <location>
        <begin position="26"/>
        <end position="100"/>
    </location>
</feature>
<evidence type="ECO:0000256" key="2">
    <source>
        <dbReference type="SAM" id="SignalP"/>
    </source>
</evidence>
<sequence>MNKQSTHFTLLMVSLLLTIPMGAHAQNTTYSPYTKEQLKEFNSQPLAPAVAVDEVDGESNPRVPKIDSKYFRQPEGEEEAEVLETGSSDPYTPIQPMFTF</sequence>
<dbReference type="AlphaFoldDB" id="A0AA43M8P8"/>
<gene>
    <name evidence="3" type="ORF">M2127_000539</name>
</gene>
<comment type="caution">
    <text evidence="3">The sequence shown here is derived from an EMBL/GenBank/DDBJ whole genome shotgun (WGS) entry which is preliminary data.</text>
</comment>
<evidence type="ECO:0000256" key="1">
    <source>
        <dbReference type="SAM" id="MobiDB-lite"/>
    </source>
</evidence>
<evidence type="ECO:0000313" key="4">
    <source>
        <dbReference type="Proteomes" id="UP001161160"/>
    </source>
</evidence>
<feature type="signal peptide" evidence="2">
    <location>
        <begin position="1"/>
        <end position="25"/>
    </location>
</feature>
<dbReference type="GeneID" id="83595219"/>
<feature type="region of interest" description="Disordered" evidence="1">
    <location>
        <begin position="52"/>
        <end position="94"/>
    </location>
</feature>
<keyword evidence="4" id="KW-1185">Reference proteome</keyword>
<evidence type="ECO:0008006" key="5">
    <source>
        <dbReference type="Google" id="ProtNLM"/>
    </source>
</evidence>
<dbReference type="RefSeq" id="WP_233126594.1">
    <property type="nucleotide sequence ID" value="NZ_JAQFIK010000001.1"/>
</dbReference>
<proteinExistence type="predicted"/>
<evidence type="ECO:0000313" key="3">
    <source>
        <dbReference type="EMBL" id="MDH6503252.1"/>
    </source>
</evidence>
<accession>A0AA43M8P8</accession>
<reference evidence="3" key="1">
    <citation type="submission" date="2023-04" db="EMBL/GenBank/DDBJ databases">
        <title>Genome Encyclopedia of Bacteria and Archaea VI: Functional Genomics of Type Strains.</title>
        <authorList>
            <person name="Whitman W."/>
        </authorList>
    </citation>
    <scope>NUCLEOTIDE SEQUENCE</scope>
    <source>
        <strain evidence="3">Enz.4-51</strain>
    </source>
</reference>
<name>A0AA43M8P8_9BURK</name>
<feature type="compositionally biased region" description="Basic and acidic residues" evidence="1">
    <location>
        <begin position="64"/>
        <end position="75"/>
    </location>
</feature>
<keyword evidence="2" id="KW-0732">Signal</keyword>
<dbReference type="Proteomes" id="UP001161160">
    <property type="component" value="Unassembled WGS sequence"/>
</dbReference>
<dbReference type="EMBL" id="JARXYA010000002">
    <property type="protein sequence ID" value="MDH6503252.1"/>
    <property type="molecule type" value="Genomic_DNA"/>
</dbReference>